<evidence type="ECO:0000313" key="4">
    <source>
        <dbReference type="EMBL" id="HIS32444.1"/>
    </source>
</evidence>
<dbReference type="PANTHER" id="PTHR43401:SF2">
    <property type="entry name" value="L-THREONINE 3-DEHYDROGENASE"/>
    <property type="match status" value="1"/>
</dbReference>
<dbReference type="InterPro" id="IPR013154">
    <property type="entry name" value="ADH-like_N"/>
</dbReference>
<dbReference type="GO" id="GO:0016491">
    <property type="term" value="F:oxidoreductase activity"/>
    <property type="evidence" value="ECO:0007669"/>
    <property type="project" value="UniProtKB-KW"/>
</dbReference>
<dbReference type="Pfam" id="PF00107">
    <property type="entry name" value="ADH_zinc_N"/>
    <property type="match status" value="1"/>
</dbReference>
<evidence type="ECO:0000256" key="1">
    <source>
        <dbReference type="ARBA" id="ARBA00023002"/>
    </source>
</evidence>
<reference evidence="4" key="2">
    <citation type="journal article" date="2021" name="PeerJ">
        <title>Extensive microbial diversity within the chicken gut microbiome revealed by metagenomics and culture.</title>
        <authorList>
            <person name="Gilroy R."/>
            <person name="Ravi A."/>
            <person name="Getino M."/>
            <person name="Pursley I."/>
            <person name="Horton D.L."/>
            <person name="Alikhan N.F."/>
            <person name="Baker D."/>
            <person name="Gharbi K."/>
            <person name="Hall N."/>
            <person name="Watson M."/>
            <person name="Adriaenssens E.M."/>
            <person name="Foster-Nyarko E."/>
            <person name="Jarju S."/>
            <person name="Secka A."/>
            <person name="Antonio M."/>
            <person name="Oren A."/>
            <person name="Chaudhuri R.R."/>
            <person name="La Ragione R."/>
            <person name="Hildebrand F."/>
            <person name="Pallen M.J."/>
        </authorList>
    </citation>
    <scope>NUCLEOTIDE SEQUENCE</scope>
    <source>
        <strain evidence="4">CHK190-19873</strain>
    </source>
</reference>
<comment type="caution">
    <text evidence="4">The sequence shown here is derived from an EMBL/GenBank/DDBJ whole genome shotgun (WGS) entry which is preliminary data.</text>
</comment>
<dbReference type="Proteomes" id="UP000823935">
    <property type="component" value="Unassembled WGS sequence"/>
</dbReference>
<dbReference type="PANTHER" id="PTHR43401">
    <property type="entry name" value="L-THREONINE 3-DEHYDROGENASE"/>
    <property type="match status" value="1"/>
</dbReference>
<proteinExistence type="predicted"/>
<dbReference type="InterPro" id="IPR011032">
    <property type="entry name" value="GroES-like_sf"/>
</dbReference>
<dbReference type="InterPro" id="IPR036291">
    <property type="entry name" value="NAD(P)-bd_dom_sf"/>
</dbReference>
<dbReference type="AlphaFoldDB" id="A0A9D1EV71"/>
<evidence type="ECO:0000259" key="2">
    <source>
        <dbReference type="Pfam" id="PF00107"/>
    </source>
</evidence>
<dbReference type="SUPFAM" id="SSF50129">
    <property type="entry name" value="GroES-like"/>
    <property type="match status" value="1"/>
</dbReference>
<feature type="domain" description="Alcohol dehydrogenase-like N-terminal" evidence="3">
    <location>
        <begin position="24"/>
        <end position="127"/>
    </location>
</feature>
<evidence type="ECO:0000313" key="5">
    <source>
        <dbReference type="Proteomes" id="UP000823935"/>
    </source>
</evidence>
<organism evidence="4 5">
    <name type="scientific">Candidatus Limivivens intestinipullorum</name>
    <dbReference type="NCBI Taxonomy" id="2840858"/>
    <lineage>
        <taxon>Bacteria</taxon>
        <taxon>Bacillati</taxon>
        <taxon>Bacillota</taxon>
        <taxon>Clostridia</taxon>
        <taxon>Lachnospirales</taxon>
        <taxon>Lachnospiraceae</taxon>
        <taxon>Lachnospiraceae incertae sedis</taxon>
        <taxon>Candidatus Limivivens</taxon>
    </lineage>
</organism>
<sequence>MKAIVIEKPGQVAIREVPFPERKKGEALLRVLYGGICGSDLGSYRGTFAYVDYPRIPGHEFSAEIVEIDENEYGLRKGMIVTCNPYFNCGRCYSCEHGLVNACMDNKTMGCQMNGAFQEYITMPLERIYDGQGLSPRVLAAVEPFCIGYHGVLRSGIRKGDKVLVVGGGTIGVLAANAAKAIGGEVYLCDIPQAEEKVRRSVETFGFAGSVLNAGPEAMKEAAERITGLSETGSGRTANGFDVCIEAVGLPATFQTCIDCAAYGGKVVLIGVGKKNLDFNFTLIQKKELNVFGSRNALKTDFQELIGLVRDGRVDLEKIITNTYDFQDAPQAFADFDKNSGNMLKVEIDFTKIA</sequence>
<dbReference type="InterPro" id="IPR050129">
    <property type="entry name" value="Zn_alcohol_dh"/>
</dbReference>
<gene>
    <name evidence="4" type="ORF">IAB44_13015</name>
</gene>
<dbReference type="Gene3D" id="3.40.50.720">
    <property type="entry name" value="NAD(P)-binding Rossmann-like Domain"/>
    <property type="match status" value="1"/>
</dbReference>
<feature type="domain" description="Alcohol dehydrogenase-like C-terminal" evidence="2">
    <location>
        <begin position="171"/>
        <end position="309"/>
    </location>
</feature>
<name>A0A9D1EV71_9FIRM</name>
<protein>
    <submittedName>
        <fullName evidence="4">Zinc-binding alcohol dehydrogenase family protein</fullName>
    </submittedName>
</protein>
<reference evidence="4" key="1">
    <citation type="submission" date="2020-10" db="EMBL/GenBank/DDBJ databases">
        <authorList>
            <person name="Gilroy R."/>
        </authorList>
    </citation>
    <scope>NUCLEOTIDE SEQUENCE</scope>
    <source>
        <strain evidence="4">CHK190-19873</strain>
    </source>
</reference>
<accession>A0A9D1EV71</accession>
<dbReference type="SUPFAM" id="SSF51735">
    <property type="entry name" value="NAD(P)-binding Rossmann-fold domains"/>
    <property type="match status" value="1"/>
</dbReference>
<evidence type="ECO:0000259" key="3">
    <source>
        <dbReference type="Pfam" id="PF08240"/>
    </source>
</evidence>
<dbReference type="Pfam" id="PF08240">
    <property type="entry name" value="ADH_N"/>
    <property type="match status" value="1"/>
</dbReference>
<dbReference type="CDD" id="cd08261">
    <property type="entry name" value="Zn_ADH7"/>
    <property type="match status" value="1"/>
</dbReference>
<dbReference type="EMBL" id="DVIQ01000081">
    <property type="protein sequence ID" value="HIS32444.1"/>
    <property type="molecule type" value="Genomic_DNA"/>
</dbReference>
<keyword evidence="1" id="KW-0560">Oxidoreductase</keyword>
<dbReference type="Gene3D" id="3.90.180.10">
    <property type="entry name" value="Medium-chain alcohol dehydrogenases, catalytic domain"/>
    <property type="match status" value="1"/>
</dbReference>
<dbReference type="InterPro" id="IPR013149">
    <property type="entry name" value="ADH-like_C"/>
</dbReference>